<comment type="similarity">
    <text evidence="1 2">Belongs to the anti-sigma-factor antagonist family.</text>
</comment>
<reference evidence="6 7" key="1">
    <citation type="submission" date="2022-03" db="EMBL/GenBank/DDBJ databases">
        <title>Complete genome of Streptomyces rimosus ssp. rimosus R7 (=ATCC 10970).</title>
        <authorList>
            <person name="Beganovic S."/>
            <person name="Ruckert C."/>
            <person name="Busche T."/>
            <person name="Kalinowski J."/>
            <person name="Wittmann C."/>
        </authorList>
    </citation>
    <scope>NUCLEOTIDE SEQUENCE [LARGE SCALE GENOMIC DNA]</scope>
    <source>
        <strain evidence="6 7">R7</strain>
    </source>
</reference>
<protein>
    <recommendedName>
        <fullName evidence="2">Anti-sigma factor antagonist</fullName>
    </recommendedName>
</protein>
<dbReference type="SUPFAM" id="SSF52172">
    <property type="entry name" value="CheY-like"/>
    <property type="match status" value="1"/>
</dbReference>
<evidence type="ECO:0000313" key="7">
    <source>
        <dbReference type="Proteomes" id="UP000829494"/>
    </source>
</evidence>
<dbReference type="Gene3D" id="3.30.750.24">
    <property type="entry name" value="STAS domain"/>
    <property type="match status" value="1"/>
</dbReference>
<dbReference type="PANTHER" id="PTHR33495:SF2">
    <property type="entry name" value="ANTI-SIGMA FACTOR ANTAGONIST TM_1081-RELATED"/>
    <property type="match status" value="1"/>
</dbReference>
<dbReference type="InterPro" id="IPR036513">
    <property type="entry name" value="STAS_dom_sf"/>
</dbReference>
<dbReference type="InterPro" id="IPR036388">
    <property type="entry name" value="WH-like_DNA-bd_sf"/>
</dbReference>
<dbReference type="InterPro" id="IPR002645">
    <property type="entry name" value="STAS_dom"/>
</dbReference>
<accession>A0ABY3YSP8</accession>
<evidence type="ECO:0000256" key="3">
    <source>
        <dbReference type="SAM" id="MobiDB-lite"/>
    </source>
</evidence>
<dbReference type="InterPro" id="IPR011006">
    <property type="entry name" value="CheY-like_superfamily"/>
</dbReference>
<evidence type="ECO:0000256" key="2">
    <source>
        <dbReference type="RuleBase" id="RU003749"/>
    </source>
</evidence>
<keyword evidence="7" id="KW-1185">Reference proteome</keyword>
<evidence type="ECO:0000313" key="6">
    <source>
        <dbReference type="EMBL" id="UNZ00952.1"/>
    </source>
</evidence>
<dbReference type="PROSITE" id="PS50921">
    <property type="entry name" value="ANTAR"/>
    <property type="match status" value="1"/>
</dbReference>
<dbReference type="PROSITE" id="PS50801">
    <property type="entry name" value="STAS"/>
    <property type="match status" value="1"/>
</dbReference>
<dbReference type="Pfam" id="PF03861">
    <property type="entry name" value="ANTAR"/>
    <property type="match status" value="1"/>
</dbReference>
<dbReference type="RefSeq" id="WP_003985572.1">
    <property type="nucleotide sequence ID" value="NZ_CP094298.1"/>
</dbReference>
<dbReference type="EMBL" id="CP094298">
    <property type="protein sequence ID" value="UNZ00952.1"/>
    <property type="molecule type" value="Genomic_DNA"/>
</dbReference>
<feature type="domain" description="ANTAR" evidence="5">
    <location>
        <begin position="165"/>
        <end position="226"/>
    </location>
</feature>
<dbReference type="InterPro" id="IPR005561">
    <property type="entry name" value="ANTAR"/>
</dbReference>
<dbReference type="NCBIfam" id="TIGR00377">
    <property type="entry name" value="ant_ant_sig"/>
    <property type="match status" value="1"/>
</dbReference>
<dbReference type="SMART" id="SM01012">
    <property type="entry name" value="ANTAR"/>
    <property type="match status" value="1"/>
</dbReference>
<dbReference type="Gene3D" id="1.10.10.10">
    <property type="entry name" value="Winged helix-like DNA-binding domain superfamily/Winged helix DNA-binding domain"/>
    <property type="match status" value="1"/>
</dbReference>
<feature type="region of interest" description="Disordered" evidence="3">
    <location>
        <begin position="1"/>
        <end position="30"/>
    </location>
</feature>
<evidence type="ECO:0000259" key="5">
    <source>
        <dbReference type="PROSITE" id="PS50921"/>
    </source>
</evidence>
<evidence type="ECO:0000256" key="1">
    <source>
        <dbReference type="ARBA" id="ARBA00009013"/>
    </source>
</evidence>
<name>A0ABY3YSP8_STRRM</name>
<feature type="compositionally biased region" description="Basic and acidic residues" evidence="3">
    <location>
        <begin position="150"/>
        <end position="168"/>
    </location>
</feature>
<dbReference type="Proteomes" id="UP000829494">
    <property type="component" value="Chromosome"/>
</dbReference>
<dbReference type="CDD" id="cd07043">
    <property type="entry name" value="STAS_anti-anti-sigma_factors"/>
    <property type="match status" value="1"/>
</dbReference>
<gene>
    <name evidence="6" type="ORF">SRIMR7_02255</name>
</gene>
<dbReference type="PANTHER" id="PTHR33495">
    <property type="entry name" value="ANTI-SIGMA FACTOR ANTAGONIST TM_1081-RELATED-RELATED"/>
    <property type="match status" value="1"/>
</dbReference>
<dbReference type="GeneID" id="66859966"/>
<feature type="region of interest" description="Disordered" evidence="3">
    <location>
        <begin position="132"/>
        <end position="168"/>
    </location>
</feature>
<organism evidence="6 7">
    <name type="scientific">Streptomyces rimosus subsp. rimosus</name>
    <dbReference type="NCBI Taxonomy" id="132474"/>
    <lineage>
        <taxon>Bacteria</taxon>
        <taxon>Bacillati</taxon>
        <taxon>Actinomycetota</taxon>
        <taxon>Actinomycetes</taxon>
        <taxon>Kitasatosporales</taxon>
        <taxon>Streptomycetaceae</taxon>
        <taxon>Streptomyces</taxon>
    </lineage>
</organism>
<proteinExistence type="inferred from homology"/>
<dbReference type="SUPFAM" id="SSF52091">
    <property type="entry name" value="SpoIIaa-like"/>
    <property type="match status" value="1"/>
</dbReference>
<dbReference type="Pfam" id="PF01740">
    <property type="entry name" value="STAS"/>
    <property type="match status" value="1"/>
</dbReference>
<sequence length="260" mass="27787">MPEAAPWATPPPEVATGTDGSNGPPAPYPPRLSRLDAFSGSGRTGVAVQGELDLHACEKVEHGLREALSRSAQGLDLHLDAVPFFDCSGLNMLLRLRVRAVAQGKTVVLRSSSRAVERLLDLTGVRKLFISPEPYGQSAPPSTDGAVPHQDSRQDAHEDSQQDSHQELPKEVAQLRRAMQTRPVIDLARGILMATFTLSPDAAWAVLVTASQNTNTKLHFLARELVDSVQGGALPEAVQEQLAAAVAKARETSSRAATGR</sequence>
<evidence type="ECO:0000259" key="4">
    <source>
        <dbReference type="PROSITE" id="PS50801"/>
    </source>
</evidence>
<dbReference type="InterPro" id="IPR003658">
    <property type="entry name" value="Anti-sigma_ant"/>
</dbReference>
<feature type="domain" description="STAS" evidence="4">
    <location>
        <begin position="46"/>
        <end position="146"/>
    </location>
</feature>